<evidence type="ECO:0000313" key="1">
    <source>
        <dbReference type="EMBL" id="ARO14957.1"/>
    </source>
</evidence>
<accession>A0A1W6P103</accession>
<name>A0A1W6P103_9RHOB</name>
<reference evidence="1 2" key="1">
    <citation type="submission" date="2017-02" db="EMBL/GenBank/DDBJ databases">
        <title>Ketogulonicigenium robustum SPU B003 Genome sequencing and assembly.</title>
        <authorList>
            <person name="Li Y."/>
            <person name="Liu L."/>
            <person name="Wang C."/>
            <person name="Zhang M."/>
            <person name="Zhang T."/>
            <person name="Zhang Y."/>
        </authorList>
    </citation>
    <scope>NUCLEOTIDE SEQUENCE [LARGE SCALE GENOMIC DNA]</scope>
    <source>
        <strain evidence="1 2">SPU_B003</strain>
    </source>
</reference>
<evidence type="ECO:0000313" key="2">
    <source>
        <dbReference type="Proteomes" id="UP000242447"/>
    </source>
</evidence>
<keyword evidence="2" id="KW-1185">Reference proteome</keyword>
<gene>
    <name evidence="1" type="ORF">BVG79_01613</name>
</gene>
<dbReference type="AlphaFoldDB" id="A0A1W6P103"/>
<dbReference type="STRING" id="92947.BVG79_01613"/>
<dbReference type="KEGG" id="kro:BVG79_01613"/>
<dbReference type="EMBL" id="CP019937">
    <property type="protein sequence ID" value="ARO14957.1"/>
    <property type="molecule type" value="Genomic_DNA"/>
</dbReference>
<proteinExistence type="predicted"/>
<dbReference type="Proteomes" id="UP000242447">
    <property type="component" value="Chromosome"/>
</dbReference>
<organism evidence="1 2">
    <name type="scientific">Ketogulonicigenium robustum</name>
    <dbReference type="NCBI Taxonomy" id="92947"/>
    <lineage>
        <taxon>Bacteria</taxon>
        <taxon>Pseudomonadati</taxon>
        <taxon>Pseudomonadota</taxon>
        <taxon>Alphaproteobacteria</taxon>
        <taxon>Rhodobacterales</taxon>
        <taxon>Roseobacteraceae</taxon>
        <taxon>Ketogulonicigenium</taxon>
    </lineage>
</organism>
<protein>
    <submittedName>
        <fullName evidence="1">Uncharacterized protein</fullName>
    </submittedName>
</protein>
<sequence length="47" mass="5043">MPELLCVKLIEALAVVPPTVQTVQDVPRLSAQSNRFHFAVALAVKAA</sequence>